<feature type="compositionally biased region" description="Pro residues" evidence="18">
    <location>
        <begin position="106"/>
        <end position="124"/>
    </location>
</feature>
<dbReference type="SMART" id="SM00298">
    <property type="entry name" value="CHROMO"/>
    <property type="match status" value="1"/>
</dbReference>
<reference evidence="20 21" key="1">
    <citation type="submission" date="2021-04" db="EMBL/GenBank/DDBJ databases">
        <authorList>
            <person name="De Guttry C."/>
            <person name="Zahm M."/>
            <person name="Klopp C."/>
            <person name="Cabau C."/>
            <person name="Louis A."/>
            <person name="Berthelot C."/>
            <person name="Parey E."/>
            <person name="Roest Crollius H."/>
            <person name="Montfort J."/>
            <person name="Robinson-Rechavi M."/>
            <person name="Bucao C."/>
            <person name="Bouchez O."/>
            <person name="Gislard M."/>
            <person name="Lluch J."/>
            <person name="Milhes M."/>
            <person name="Lampietro C."/>
            <person name="Lopez Roques C."/>
            <person name="Donnadieu C."/>
            <person name="Braasch I."/>
            <person name="Desvignes T."/>
            <person name="Postlethwait J."/>
            <person name="Bobe J."/>
            <person name="Wedekind C."/>
            <person name="Guiguen Y."/>
        </authorList>
    </citation>
    <scope>NUCLEOTIDE SEQUENCE [LARGE SCALE GENOMIC DNA]</scope>
    <source>
        <strain evidence="20">Cs_M1</strain>
        <tissue evidence="20">Blood</tissue>
    </source>
</reference>
<dbReference type="GO" id="GO:0000785">
    <property type="term" value="C:chromatin"/>
    <property type="evidence" value="ECO:0007669"/>
    <property type="project" value="TreeGrafter"/>
</dbReference>
<organism evidence="20 21">
    <name type="scientific">Coregonus suidteri</name>
    <dbReference type="NCBI Taxonomy" id="861788"/>
    <lineage>
        <taxon>Eukaryota</taxon>
        <taxon>Metazoa</taxon>
        <taxon>Chordata</taxon>
        <taxon>Craniata</taxon>
        <taxon>Vertebrata</taxon>
        <taxon>Euteleostomi</taxon>
        <taxon>Actinopterygii</taxon>
        <taxon>Neopterygii</taxon>
        <taxon>Teleostei</taxon>
        <taxon>Protacanthopterygii</taxon>
        <taxon>Salmoniformes</taxon>
        <taxon>Salmonidae</taxon>
        <taxon>Coregoninae</taxon>
        <taxon>Coregonus</taxon>
    </lineage>
</organism>
<dbReference type="Pfam" id="PF17218">
    <property type="entry name" value="CBX7_C"/>
    <property type="match status" value="1"/>
</dbReference>
<feature type="compositionally biased region" description="Basic residues" evidence="18">
    <location>
        <begin position="351"/>
        <end position="361"/>
    </location>
</feature>
<keyword evidence="6" id="KW-0678">Repressor</keyword>
<feature type="compositionally biased region" description="Gly residues" evidence="18">
    <location>
        <begin position="211"/>
        <end position="223"/>
    </location>
</feature>
<evidence type="ECO:0000256" key="3">
    <source>
        <dbReference type="ARBA" id="ARBA00010156"/>
    </source>
</evidence>
<evidence type="ECO:0000256" key="9">
    <source>
        <dbReference type="ARBA" id="ARBA00023017"/>
    </source>
</evidence>
<dbReference type="FunFam" id="3.30.740.10:FF:000002">
    <property type="entry name" value="Dynein light chain"/>
    <property type="match status" value="1"/>
</dbReference>
<keyword evidence="8" id="KW-0805">Transcription regulation</keyword>
<keyword evidence="11" id="KW-0804">Transcription</keyword>
<dbReference type="CDD" id="cd21453">
    <property type="entry name" value="DLC-like_DNAL4"/>
    <property type="match status" value="1"/>
</dbReference>
<dbReference type="PANTHER" id="PTHR46389">
    <property type="entry name" value="POLYCOMB GROUP PROTEIN PC"/>
    <property type="match status" value="1"/>
</dbReference>
<comment type="subcellular location">
    <subcellularLocation>
        <location evidence="2">Cytoplasm</location>
        <location evidence="2">Cytoskeleton</location>
        <location evidence="2">Cilium axoneme</location>
    </subcellularLocation>
    <subcellularLocation>
        <location evidence="1">Nucleus</location>
    </subcellularLocation>
</comment>
<dbReference type="InterPro" id="IPR037177">
    <property type="entry name" value="DLC_sf"/>
</dbReference>
<dbReference type="GO" id="GO:0030286">
    <property type="term" value="C:dynein complex"/>
    <property type="evidence" value="ECO:0007669"/>
    <property type="project" value="UniProtKB-KW"/>
</dbReference>
<dbReference type="InterPro" id="IPR052458">
    <property type="entry name" value="PcG_PRC1-like_component"/>
</dbReference>
<dbReference type="PROSITE" id="PS50013">
    <property type="entry name" value="CHROMO_2"/>
    <property type="match status" value="1"/>
</dbReference>
<dbReference type="Pfam" id="PF00385">
    <property type="entry name" value="Chromo"/>
    <property type="match status" value="1"/>
</dbReference>
<dbReference type="EMBL" id="JAGTTL010000027">
    <property type="protein sequence ID" value="KAK6300798.1"/>
    <property type="molecule type" value="Genomic_DNA"/>
</dbReference>
<feature type="region of interest" description="Disordered" evidence="18">
    <location>
        <begin position="279"/>
        <end position="398"/>
    </location>
</feature>
<dbReference type="AlphaFoldDB" id="A0AAN8QKD9"/>
<proteinExistence type="inferred from homology"/>
<dbReference type="Gene3D" id="3.30.740.10">
    <property type="entry name" value="Protein Inhibitor Of Neuronal Nitric Oxide Synthase"/>
    <property type="match status" value="1"/>
</dbReference>
<evidence type="ECO:0000256" key="17">
    <source>
        <dbReference type="ARBA" id="ARBA00069494"/>
    </source>
</evidence>
<dbReference type="InterPro" id="IPR016197">
    <property type="entry name" value="Chromo-like_dom_sf"/>
</dbReference>
<keyword evidence="13" id="KW-0206">Cytoskeleton</keyword>
<dbReference type="CDD" id="cd18648">
    <property type="entry name" value="CD_Cbx6"/>
    <property type="match status" value="1"/>
</dbReference>
<feature type="region of interest" description="Disordered" evidence="18">
    <location>
        <begin position="61"/>
        <end position="178"/>
    </location>
</feature>
<dbReference type="GO" id="GO:0003682">
    <property type="term" value="F:chromatin binding"/>
    <property type="evidence" value="ECO:0007669"/>
    <property type="project" value="TreeGrafter"/>
</dbReference>
<evidence type="ECO:0000259" key="19">
    <source>
        <dbReference type="PROSITE" id="PS50013"/>
    </source>
</evidence>
<feature type="compositionally biased region" description="Low complexity" evidence="18">
    <location>
        <begin position="93"/>
        <end position="105"/>
    </location>
</feature>
<keyword evidence="5" id="KW-0963">Cytoplasm</keyword>
<evidence type="ECO:0000256" key="6">
    <source>
        <dbReference type="ARBA" id="ARBA00022491"/>
    </source>
</evidence>
<evidence type="ECO:0000256" key="10">
    <source>
        <dbReference type="ARBA" id="ARBA00023069"/>
    </source>
</evidence>
<dbReference type="GO" id="GO:0035102">
    <property type="term" value="C:PRC1 complex"/>
    <property type="evidence" value="ECO:0007669"/>
    <property type="project" value="TreeGrafter"/>
</dbReference>
<sequence>MELSAVGERVFAAEAILKRRVRKSRLEYLVKWKGWALKHSTWEPEENILDDRLIAGFEQKERERELHGPKKRGPKPKNLPTKAHGAQKRETTTTRAPRSTSSSSPRAPPFSSHPPFPSSAPAPSPKLNSLAATHKLKKDIRRCTSMSRRPLPRPDPLAAPGSFSGPSGLPSRPPVSPFSETVRILNRRVKPREVKRGRIILNLKVIDKPGSGSGGGGRGGGGNRRAPSGSMSLQGGRQNIPSRNRIIGKRSGEAPYRPFQPMLGFPMYGKPFGLQCGGPGPLHLPHSATGSSTGASGARDTQPPPSPSAPVDPPHPPRTSLPLLDRRPKHNPPLEEDDDALDLSVPQEGKRKLRRRRRQKRQPPSVSTASPPHPPAFGTCPLTSNPQRVPAEGDPDWHPEMVASSANVVVTDVTTNLLTWSKLRLYYQTLWGGMAETAESKKEEADYKRLHSFPLIRHTDMPEEMRVETMELCVTACEKFATNNESAAKMIKESMDKKFGSSWHVVIGEGFGFEVTHEVKNLLYMFFGGSLAVCVWKCS</sequence>
<feature type="compositionally biased region" description="Polar residues" evidence="18">
    <location>
        <begin position="231"/>
        <end position="242"/>
    </location>
</feature>
<dbReference type="SUPFAM" id="SSF54160">
    <property type="entry name" value="Chromo domain-like"/>
    <property type="match status" value="1"/>
</dbReference>
<feature type="compositionally biased region" description="Low complexity" evidence="18">
    <location>
        <begin position="156"/>
        <end position="170"/>
    </location>
</feature>
<dbReference type="GO" id="GO:0007017">
    <property type="term" value="P:microtubule-based process"/>
    <property type="evidence" value="ECO:0007669"/>
    <property type="project" value="InterPro"/>
</dbReference>
<dbReference type="InterPro" id="IPR033773">
    <property type="entry name" value="CBX7_C"/>
</dbReference>
<keyword evidence="15" id="KW-0966">Cell projection</keyword>
<dbReference type="PANTHER" id="PTHR46389:SF4">
    <property type="entry name" value="CHROMOBOX PROTEIN HOMOLOG 6"/>
    <property type="match status" value="1"/>
</dbReference>
<dbReference type="InterPro" id="IPR000953">
    <property type="entry name" value="Chromo/chromo_shadow_dom"/>
</dbReference>
<keyword evidence="12" id="KW-0505">Motor protein</keyword>
<protein>
    <recommendedName>
        <fullName evidence="17">Dynein axonemal light chain 4</fullName>
    </recommendedName>
</protein>
<feature type="compositionally biased region" description="Pro residues" evidence="18">
    <location>
        <begin position="302"/>
        <end position="319"/>
    </location>
</feature>
<comment type="function">
    <text evidence="16">Force generating protein of respiratory cilia. Produces force towards the minus ends of microtubules. Dynein has ATPase activity.</text>
</comment>
<keyword evidence="7" id="KW-0493">Microtubule</keyword>
<dbReference type="Pfam" id="PF01221">
    <property type="entry name" value="Dynein_light"/>
    <property type="match status" value="1"/>
</dbReference>
<evidence type="ECO:0000256" key="18">
    <source>
        <dbReference type="SAM" id="MobiDB-lite"/>
    </source>
</evidence>
<feature type="compositionally biased region" description="Low complexity" evidence="18">
    <location>
        <begin position="287"/>
        <end position="298"/>
    </location>
</feature>
<gene>
    <name evidence="20" type="ORF">J4Q44_G00288960</name>
</gene>
<keyword evidence="14" id="KW-0539">Nucleus</keyword>
<dbReference type="FunFam" id="2.40.50.40:FF:000006">
    <property type="entry name" value="Chromobox protein homolog 7"/>
    <property type="match status" value="1"/>
</dbReference>
<evidence type="ECO:0000256" key="15">
    <source>
        <dbReference type="ARBA" id="ARBA00023273"/>
    </source>
</evidence>
<evidence type="ECO:0000256" key="2">
    <source>
        <dbReference type="ARBA" id="ARBA00004430"/>
    </source>
</evidence>
<evidence type="ECO:0000256" key="14">
    <source>
        <dbReference type="ARBA" id="ARBA00023242"/>
    </source>
</evidence>
<dbReference type="Gene3D" id="2.40.50.40">
    <property type="match status" value="1"/>
</dbReference>
<comment type="caution">
    <text evidence="20">The sequence shown here is derived from an EMBL/GenBank/DDBJ whole genome shotgun (WGS) entry which is preliminary data.</text>
</comment>
<feature type="region of interest" description="Disordered" evidence="18">
    <location>
        <begin position="206"/>
        <end position="255"/>
    </location>
</feature>
<dbReference type="PROSITE" id="PS00598">
    <property type="entry name" value="CHROMO_1"/>
    <property type="match status" value="1"/>
</dbReference>
<dbReference type="GO" id="GO:0005874">
    <property type="term" value="C:microtubule"/>
    <property type="evidence" value="ECO:0007669"/>
    <property type="project" value="UniProtKB-KW"/>
</dbReference>
<evidence type="ECO:0000256" key="1">
    <source>
        <dbReference type="ARBA" id="ARBA00004123"/>
    </source>
</evidence>
<evidence type="ECO:0000256" key="13">
    <source>
        <dbReference type="ARBA" id="ARBA00023212"/>
    </source>
</evidence>
<comment type="subunit">
    <text evidence="4">Consists of at least two heavy chains and a number of intermediate and light chains.</text>
</comment>
<comment type="similarity">
    <text evidence="3">Belongs to the dynein light chain family.</text>
</comment>
<evidence type="ECO:0000256" key="5">
    <source>
        <dbReference type="ARBA" id="ARBA00022490"/>
    </source>
</evidence>
<dbReference type="Proteomes" id="UP001356427">
    <property type="component" value="Unassembled WGS sequence"/>
</dbReference>
<name>A0AAN8QKD9_9TELE</name>
<dbReference type="GO" id="GO:0000122">
    <property type="term" value="P:negative regulation of transcription by RNA polymerase II"/>
    <property type="evidence" value="ECO:0007669"/>
    <property type="project" value="TreeGrafter"/>
</dbReference>
<dbReference type="InterPro" id="IPR023780">
    <property type="entry name" value="Chromo_domain"/>
</dbReference>
<feature type="domain" description="Chromo" evidence="19">
    <location>
        <begin position="11"/>
        <end position="69"/>
    </location>
</feature>
<dbReference type="GO" id="GO:0005930">
    <property type="term" value="C:axoneme"/>
    <property type="evidence" value="ECO:0007669"/>
    <property type="project" value="UniProtKB-SubCell"/>
</dbReference>
<dbReference type="InterPro" id="IPR001372">
    <property type="entry name" value="Dynein_light_chain_typ-1/2"/>
</dbReference>
<evidence type="ECO:0000313" key="21">
    <source>
        <dbReference type="Proteomes" id="UP001356427"/>
    </source>
</evidence>
<evidence type="ECO:0000256" key="7">
    <source>
        <dbReference type="ARBA" id="ARBA00022701"/>
    </source>
</evidence>
<evidence type="ECO:0000256" key="11">
    <source>
        <dbReference type="ARBA" id="ARBA00023163"/>
    </source>
</evidence>
<keyword evidence="21" id="KW-1185">Reference proteome</keyword>
<evidence type="ECO:0000313" key="20">
    <source>
        <dbReference type="EMBL" id="KAK6300798.1"/>
    </source>
</evidence>
<evidence type="ECO:0000256" key="12">
    <source>
        <dbReference type="ARBA" id="ARBA00023175"/>
    </source>
</evidence>
<evidence type="ECO:0000256" key="4">
    <source>
        <dbReference type="ARBA" id="ARBA00011655"/>
    </source>
</evidence>
<dbReference type="InterPro" id="IPR023779">
    <property type="entry name" value="Chromodomain_CS"/>
</dbReference>
<keyword evidence="10" id="KW-0969">Cilium</keyword>
<keyword evidence="9" id="KW-0243">Dynein</keyword>
<dbReference type="SMART" id="SM01375">
    <property type="entry name" value="Dynein_light"/>
    <property type="match status" value="1"/>
</dbReference>
<evidence type="ECO:0000256" key="16">
    <source>
        <dbReference type="ARBA" id="ARBA00057688"/>
    </source>
</evidence>
<accession>A0AAN8QKD9</accession>
<dbReference type="SUPFAM" id="SSF54648">
    <property type="entry name" value="DLC"/>
    <property type="match status" value="1"/>
</dbReference>
<evidence type="ECO:0000256" key="8">
    <source>
        <dbReference type="ARBA" id="ARBA00023015"/>
    </source>
</evidence>